<dbReference type="RefSeq" id="WP_009533812.1">
    <property type="nucleotide sequence ID" value="NZ_JH590865.1"/>
</dbReference>
<dbReference type="AlphaFoldDB" id="A0AA37DFH8"/>
<reference evidence="1 2" key="1">
    <citation type="submission" date="2011-10" db="EMBL/GenBank/DDBJ databases">
        <title>The Genome Sequence of Lachnospiraceae bacterium ACC2.</title>
        <authorList>
            <consortium name="The Broad Institute Genome Sequencing Platform"/>
            <person name="Earl A."/>
            <person name="Ward D."/>
            <person name="Feldgarden M."/>
            <person name="Gevers D."/>
            <person name="Sizova M."/>
            <person name="Hazen A."/>
            <person name="Epstein S."/>
            <person name="Young S.K."/>
            <person name="Zeng Q."/>
            <person name="Gargeya S."/>
            <person name="Fitzgerald M."/>
            <person name="Haas B."/>
            <person name="Abouelleil A."/>
            <person name="Alvarado L."/>
            <person name="Arachchi H.M."/>
            <person name="Berlin A."/>
            <person name="Brown A."/>
            <person name="Chapman S.B."/>
            <person name="Chen Z."/>
            <person name="Dunbar C."/>
            <person name="Freedman E."/>
            <person name="Gearin G."/>
            <person name="Goldberg J."/>
            <person name="Griggs A."/>
            <person name="Gujja S."/>
            <person name="Heiman D."/>
            <person name="Howarth C."/>
            <person name="Larson L."/>
            <person name="Lui A."/>
            <person name="MacDonald P.J.P."/>
            <person name="Montmayeur A."/>
            <person name="Murphy C."/>
            <person name="Neiman D."/>
            <person name="Pearson M."/>
            <person name="Priest M."/>
            <person name="Roberts A."/>
            <person name="Saif S."/>
            <person name="Shea T."/>
            <person name="Shenoy N."/>
            <person name="Sisk P."/>
            <person name="Stolte C."/>
            <person name="Sykes S."/>
            <person name="Wortman J."/>
            <person name="Nusbaum C."/>
            <person name="Birren B."/>
        </authorList>
    </citation>
    <scope>NUCLEOTIDE SEQUENCE [LARGE SCALE GENOMIC DNA]</scope>
    <source>
        <strain evidence="1 2">ACC2</strain>
    </source>
</reference>
<evidence type="ECO:0000313" key="2">
    <source>
        <dbReference type="Proteomes" id="UP000018466"/>
    </source>
</evidence>
<keyword evidence="2" id="KW-1185">Reference proteome</keyword>
<comment type="caution">
    <text evidence="1">The sequence shown here is derived from an EMBL/GenBank/DDBJ whole genome shotgun (WGS) entry which is preliminary data.</text>
</comment>
<name>A0AA37DFH8_9FIRM</name>
<proteinExistence type="predicted"/>
<accession>A0AA37DFH8</accession>
<protein>
    <submittedName>
        <fullName evidence="1">Uncharacterized protein</fullName>
    </submittedName>
</protein>
<gene>
    <name evidence="1" type="ORF">HMPREF9623_02006</name>
</gene>
<sequence length="165" mass="18570">MKFQAVNEFSHFSFSDCVLTGIEWNPAGIQLTLEALIVLPENSQNTNFTKSYAGPVQLRLIGGQLTDSVKEGYLYRDANGKLLESVPDTVLSPAEVEALLPTFRDVYLFQILSETREDGSVLLELGIEFPQAEEFDTLVTPSYRIGVRCEKAVFGWDYYMNRVES</sequence>
<dbReference type="Proteomes" id="UP000018466">
    <property type="component" value="Unassembled WGS sequence"/>
</dbReference>
<dbReference type="EMBL" id="AGEL01000015">
    <property type="protein sequence ID" value="EHO15685.1"/>
    <property type="molecule type" value="Genomic_DNA"/>
</dbReference>
<organism evidence="1 2">
    <name type="scientific">Stomatobaculum longum</name>
    <dbReference type="NCBI Taxonomy" id="796942"/>
    <lineage>
        <taxon>Bacteria</taxon>
        <taxon>Bacillati</taxon>
        <taxon>Bacillota</taxon>
        <taxon>Clostridia</taxon>
        <taxon>Lachnospirales</taxon>
        <taxon>Lachnospiraceae</taxon>
        <taxon>Stomatobaculum</taxon>
    </lineage>
</organism>
<dbReference type="GeneID" id="86941723"/>
<evidence type="ECO:0000313" key="1">
    <source>
        <dbReference type="EMBL" id="EHO15685.1"/>
    </source>
</evidence>